<organism evidence="1 2">
    <name type="scientific">Paenibacillus nuruki</name>
    <dbReference type="NCBI Taxonomy" id="1886670"/>
    <lineage>
        <taxon>Bacteria</taxon>
        <taxon>Bacillati</taxon>
        <taxon>Bacillota</taxon>
        <taxon>Bacilli</taxon>
        <taxon>Bacillales</taxon>
        <taxon>Paenibacillaceae</taxon>
        <taxon>Paenibacillus</taxon>
    </lineage>
</organism>
<gene>
    <name evidence="1" type="ORF">PTI45_01150</name>
</gene>
<name>A0A1E3L766_9BACL</name>
<keyword evidence="2" id="KW-1185">Reference proteome</keyword>
<sequence>MNTQKSIKQVMLTATLTGVLAVGTLGLTSGFASVQTVSAATPSKVTTSDSQMALKTLNSFYKPALKGQFPGNASAFTVGKTTRDQVVKAFGKPDKAMTDADGFDTYHAEMGNPGYAFNYKLTKIREMRYFGTTVERQTNIGGITMKMLLKNWYTPSATTTIKNGKMKQTKVTYVRGAYQLEFIFNSSTELDHINLREKGL</sequence>
<reference evidence="1 2" key="1">
    <citation type="submission" date="2016-08" db="EMBL/GenBank/DDBJ databases">
        <title>Genome sequencing of Paenibacillus sp. TI45-13ar, isolated from Korean traditional nuruk.</title>
        <authorList>
            <person name="Kim S.-J."/>
        </authorList>
    </citation>
    <scope>NUCLEOTIDE SEQUENCE [LARGE SCALE GENOMIC DNA]</scope>
    <source>
        <strain evidence="1 2">TI45-13ar</strain>
    </source>
</reference>
<evidence type="ECO:0008006" key="3">
    <source>
        <dbReference type="Google" id="ProtNLM"/>
    </source>
</evidence>
<protein>
    <recommendedName>
        <fullName evidence="3">DUF4309 domain-containing protein</fullName>
    </recommendedName>
</protein>
<dbReference type="Proteomes" id="UP000094578">
    <property type="component" value="Unassembled WGS sequence"/>
</dbReference>
<dbReference type="AlphaFoldDB" id="A0A1E3L766"/>
<accession>A0A1E3L766</accession>
<proteinExistence type="predicted"/>
<dbReference type="EMBL" id="MDER01000030">
    <property type="protein sequence ID" value="ODP29667.1"/>
    <property type="molecule type" value="Genomic_DNA"/>
</dbReference>
<evidence type="ECO:0000313" key="1">
    <source>
        <dbReference type="EMBL" id="ODP29667.1"/>
    </source>
</evidence>
<dbReference type="Pfam" id="PF14172">
    <property type="entry name" value="DUF4309"/>
    <property type="match status" value="1"/>
</dbReference>
<comment type="caution">
    <text evidence="1">The sequence shown here is derived from an EMBL/GenBank/DDBJ whole genome shotgun (WGS) entry which is preliminary data.</text>
</comment>
<dbReference type="RefSeq" id="WP_069326582.1">
    <property type="nucleotide sequence ID" value="NZ_MDER01000030.1"/>
</dbReference>
<evidence type="ECO:0000313" key="2">
    <source>
        <dbReference type="Proteomes" id="UP000094578"/>
    </source>
</evidence>
<dbReference type="InterPro" id="IPR025453">
    <property type="entry name" value="DUF4309"/>
</dbReference>